<name>A0A558R8D9_9SPHN</name>
<keyword evidence="5 6" id="KW-0472">Membrane</keyword>
<evidence type="ECO:0000256" key="3">
    <source>
        <dbReference type="ARBA" id="ARBA00022692"/>
    </source>
</evidence>
<reference evidence="7 8" key="1">
    <citation type="submission" date="2019-07" db="EMBL/GenBank/DDBJ databases">
        <title>Sphingomonas solaris sp. nov., isolated from a solar panel from Boston, Massachusetts.</title>
        <authorList>
            <person name="Tanner K."/>
            <person name="Pascual J."/>
            <person name="Mancuso C."/>
            <person name="Pereto J."/>
            <person name="Khalil A."/>
            <person name="Vilanova C."/>
        </authorList>
    </citation>
    <scope>NUCLEOTIDE SEQUENCE [LARGE SCALE GENOMIC DNA]</scope>
    <source>
        <strain evidence="7 8">R4DWN</strain>
    </source>
</reference>
<comment type="similarity">
    <text evidence="2 6">Belongs to the GDT1 family.</text>
</comment>
<dbReference type="PANTHER" id="PTHR12608:SF1">
    <property type="entry name" value="TRANSMEMBRANE PROTEIN 165"/>
    <property type="match status" value="1"/>
</dbReference>
<dbReference type="EMBL" id="VNIM01000018">
    <property type="protein sequence ID" value="TVV75637.1"/>
    <property type="molecule type" value="Genomic_DNA"/>
</dbReference>
<accession>A0A558R8D9</accession>
<sequence>MDALLPAFVAAGLAEIGDRTQLLAVLLAIQFRRPGAVLAGVAVAALANSLLAAFGGTVVHDLVNHRAIALMLAVGLILAGAGCFWRPKPPVLATYGPIGVFGTAAVGFFILEFGDKTQLLTLAIAARVDSFALAALGATAGIVLANTPAVLLAGEWQRRVPLRGVRAGIGALFIVVGAVAAIGALRLN</sequence>
<dbReference type="RefSeq" id="WP_145149298.1">
    <property type="nucleotide sequence ID" value="NZ_VNIM01000018.1"/>
</dbReference>
<evidence type="ECO:0000256" key="2">
    <source>
        <dbReference type="ARBA" id="ARBA00009190"/>
    </source>
</evidence>
<dbReference type="InterPro" id="IPR001727">
    <property type="entry name" value="GDT1-like"/>
</dbReference>
<feature type="transmembrane region" description="Helical" evidence="6">
    <location>
        <begin position="165"/>
        <end position="185"/>
    </location>
</feature>
<evidence type="ECO:0000256" key="1">
    <source>
        <dbReference type="ARBA" id="ARBA00004141"/>
    </source>
</evidence>
<dbReference type="Proteomes" id="UP000318681">
    <property type="component" value="Unassembled WGS sequence"/>
</dbReference>
<dbReference type="Pfam" id="PF01169">
    <property type="entry name" value="GDT1"/>
    <property type="match status" value="2"/>
</dbReference>
<evidence type="ECO:0000256" key="6">
    <source>
        <dbReference type="RuleBase" id="RU365102"/>
    </source>
</evidence>
<proteinExistence type="inferred from homology"/>
<comment type="caution">
    <text evidence="7">The sequence shown here is derived from an EMBL/GenBank/DDBJ whole genome shotgun (WGS) entry which is preliminary data.</text>
</comment>
<evidence type="ECO:0000313" key="7">
    <source>
        <dbReference type="EMBL" id="TVV75637.1"/>
    </source>
</evidence>
<feature type="transmembrane region" description="Helical" evidence="6">
    <location>
        <begin position="36"/>
        <end position="55"/>
    </location>
</feature>
<keyword evidence="8" id="KW-1185">Reference proteome</keyword>
<protein>
    <recommendedName>
        <fullName evidence="6">GDT1 family protein</fullName>
    </recommendedName>
</protein>
<comment type="subcellular location">
    <subcellularLocation>
        <location evidence="1 6">Membrane</location>
        <topology evidence="1 6">Multi-pass membrane protein</topology>
    </subcellularLocation>
</comment>
<organism evidence="7 8">
    <name type="scientific">Alterirhizorhabdus solaris</name>
    <dbReference type="NCBI Taxonomy" id="2529389"/>
    <lineage>
        <taxon>Bacteria</taxon>
        <taxon>Pseudomonadati</taxon>
        <taxon>Pseudomonadota</taxon>
        <taxon>Alphaproteobacteria</taxon>
        <taxon>Sphingomonadales</taxon>
        <taxon>Rhizorhabdaceae</taxon>
        <taxon>Alterirhizorhabdus</taxon>
    </lineage>
</organism>
<feature type="transmembrane region" description="Helical" evidence="6">
    <location>
        <begin position="67"/>
        <end position="85"/>
    </location>
</feature>
<evidence type="ECO:0000256" key="5">
    <source>
        <dbReference type="ARBA" id="ARBA00023136"/>
    </source>
</evidence>
<keyword evidence="3 6" id="KW-0812">Transmembrane</keyword>
<keyword evidence="4 6" id="KW-1133">Transmembrane helix</keyword>
<feature type="transmembrane region" description="Helical" evidence="6">
    <location>
        <begin position="92"/>
        <end position="111"/>
    </location>
</feature>
<evidence type="ECO:0000313" key="8">
    <source>
        <dbReference type="Proteomes" id="UP000318681"/>
    </source>
</evidence>
<gene>
    <name evidence="7" type="ORF">FOY91_06470</name>
</gene>
<evidence type="ECO:0000256" key="4">
    <source>
        <dbReference type="ARBA" id="ARBA00022989"/>
    </source>
</evidence>
<dbReference type="GO" id="GO:0046873">
    <property type="term" value="F:metal ion transmembrane transporter activity"/>
    <property type="evidence" value="ECO:0007669"/>
    <property type="project" value="InterPro"/>
</dbReference>
<dbReference type="OrthoDB" id="9801356at2"/>
<dbReference type="PANTHER" id="PTHR12608">
    <property type="entry name" value="TRANSMEMBRANE PROTEIN HTP-1 RELATED"/>
    <property type="match status" value="1"/>
</dbReference>
<feature type="transmembrane region" description="Helical" evidence="6">
    <location>
        <begin position="131"/>
        <end position="153"/>
    </location>
</feature>
<dbReference type="AlphaFoldDB" id="A0A558R8D9"/>
<dbReference type="GO" id="GO:0016020">
    <property type="term" value="C:membrane"/>
    <property type="evidence" value="ECO:0007669"/>
    <property type="project" value="UniProtKB-SubCell"/>
</dbReference>